<accession>A0A163QTR7</accession>
<evidence type="ECO:0000313" key="1">
    <source>
        <dbReference type="EMBL" id="KZM34520.1"/>
    </source>
</evidence>
<protein>
    <submittedName>
        <fullName evidence="1">Uncharacterized protein</fullName>
    </submittedName>
</protein>
<organism evidence="1 2">
    <name type="scientific">Oerskovia enterophila</name>
    <dbReference type="NCBI Taxonomy" id="43678"/>
    <lineage>
        <taxon>Bacteria</taxon>
        <taxon>Bacillati</taxon>
        <taxon>Actinomycetota</taxon>
        <taxon>Actinomycetes</taxon>
        <taxon>Micrococcales</taxon>
        <taxon>Cellulomonadaceae</taxon>
        <taxon>Oerskovia</taxon>
    </lineage>
</organism>
<dbReference type="AlphaFoldDB" id="A0A163QTR7"/>
<dbReference type="STRING" id="43678.OJAG_28190"/>
<name>A0A163QTR7_9CELL</name>
<dbReference type="EMBL" id="LRIE01000079">
    <property type="protein sequence ID" value="KZM34520.1"/>
    <property type="molecule type" value="Genomic_DNA"/>
</dbReference>
<dbReference type="Proteomes" id="UP000076447">
    <property type="component" value="Unassembled WGS sequence"/>
</dbReference>
<dbReference type="PATRIC" id="fig|43678.3.peg.2949"/>
<gene>
    <name evidence="1" type="ORF">OJAG_28190</name>
</gene>
<evidence type="ECO:0000313" key="2">
    <source>
        <dbReference type="Proteomes" id="UP000076447"/>
    </source>
</evidence>
<sequence>MSVATKQDTIVRNLTDREAASRRASTLTARDVRSGARVRIWGLDGLWAVWSEGPEKGTWWLQPRDGGAVDVYRLLAEKPSRGGEITRAVLQGCIAVGTADLHLAAGTVRR</sequence>
<reference evidence="1 2" key="1">
    <citation type="submission" date="2016-01" db="EMBL/GenBank/DDBJ databases">
        <title>Genome sequence of Oerskovia enterophila VJag, an agar and cellulose degrading bacterium.</title>
        <authorList>
            <person name="Poehlein A."/>
            <person name="Jag V."/>
            <person name="Bengelsdorf F."/>
            <person name="Duerre P."/>
            <person name="Daniel R."/>
        </authorList>
    </citation>
    <scope>NUCLEOTIDE SEQUENCE [LARGE SCALE GENOMIC DNA]</scope>
    <source>
        <strain evidence="1 2">VJag</strain>
    </source>
</reference>
<comment type="caution">
    <text evidence="1">The sequence shown here is derived from an EMBL/GenBank/DDBJ whole genome shotgun (WGS) entry which is preliminary data.</text>
</comment>
<proteinExistence type="predicted"/>